<gene>
    <name evidence="2" type="ORF">CUC44_20795</name>
</gene>
<dbReference type="Pfam" id="PF13503">
    <property type="entry name" value="DUF4123"/>
    <property type="match status" value="1"/>
</dbReference>
<name>A0A2M8H404_9GAMM</name>
<sequence length="243" mass="27248">MRSEATSLSEWITACEQRPLYAVLAGASDAAPLQHYYRLDGRHTPRGLYLGTPYEDWHPVMPYLVELEQGSPFIEWAATTEARDWGCILSTAQPMATLYGHLQGLTQVWHQGEAVFFRHWDGAYLVSIAEQLGDGFTALLPELNGLWVAGHGFHWTESEAKAPRTFPWWSLPEALATSLAKQDPGPLINNLMQQLADQNGQLYWSFPEANLRLKVARFVARNPLSDSELFPALEAALLQEVQA</sequence>
<accession>A0A2M8H404</accession>
<evidence type="ECO:0000259" key="1">
    <source>
        <dbReference type="Pfam" id="PF13503"/>
    </source>
</evidence>
<dbReference type="OrthoDB" id="955748at2"/>
<dbReference type="InterPro" id="IPR025391">
    <property type="entry name" value="DUF4123"/>
</dbReference>
<dbReference type="AlphaFoldDB" id="A0A2M8H404"/>
<proteinExistence type="predicted"/>
<evidence type="ECO:0000313" key="2">
    <source>
        <dbReference type="EMBL" id="PJC91285.1"/>
    </source>
</evidence>
<dbReference type="EMBL" id="PGCP01000057">
    <property type="protein sequence ID" value="PJC91285.1"/>
    <property type="molecule type" value="Genomic_DNA"/>
</dbReference>
<organism evidence="2 3">
    <name type="scientific">Aeromonas lusitana</name>
    <dbReference type="NCBI Taxonomy" id="931529"/>
    <lineage>
        <taxon>Bacteria</taxon>
        <taxon>Pseudomonadati</taxon>
        <taxon>Pseudomonadota</taxon>
        <taxon>Gammaproteobacteria</taxon>
        <taxon>Aeromonadales</taxon>
        <taxon>Aeromonadaceae</taxon>
        <taxon>Aeromonas</taxon>
    </lineage>
</organism>
<feature type="domain" description="DUF4123" evidence="1">
    <location>
        <begin position="20"/>
        <end position="132"/>
    </location>
</feature>
<dbReference type="RefSeq" id="WP_100861746.1">
    <property type="nucleotide sequence ID" value="NZ_PGCP01000057.1"/>
</dbReference>
<evidence type="ECO:0000313" key="3">
    <source>
        <dbReference type="Proteomes" id="UP000232060"/>
    </source>
</evidence>
<comment type="caution">
    <text evidence="2">The sequence shown here is derived from an EMBL/GenBank/DDBJ whole genome shotgun (WGS) entry which is preliminary data.</text>
</comment>
<protein>
    <recommendedName>
        <fullName evidence="1">DUF4123 domain-containing protein</fullName>
    </recommendedName>
</protein>
<keyword evidence="3" id="KW-1185">Reference proteome</keyword>
<reference evidence="2 3" key="1">
    <citation type="submission" date="2017-11" db="EMBL/GenBank/DDBJ databases">
        <title>Draft genome sequence of environmental isolate Aeromonas lusitania sp. nov. MDC 2473.</title>
        <authorList>
            <person name="Colston S.M."/>
            <person name="Navarro A."/>
            <person name="Martinez-Murcia A.J."/>
            <person name="Graf J."/>
        </authorList>
    </citation>
    <scope>NUCLEOTIDE SEQUENCE [LARGE SCALE GENOMIC DNA]</scope>
    <source>
        <strain evidence="2 3">MDC 2473</strain>
    </source>
</reference>
<dbReference type="Proteomes" id="UP000232060">
    <property type="component" value="Unassembled WGS sequence"/>
</dbReference>